<protein>
    <submittedName>
        <fullName evidence="2">Uncharacterized protein</fullName>
    </submittedName>
</protein>
<gene>
    <name evidence="2" type="ORF">DdX_17436</name>
</gene>
<sequence length="199" mass="22222">MLSVALLFAFFVPLFHALKPECSLAGYANRWKKCVGNETCAQWYKYVECRTEIGLAGHEAKYNHFKVACEQNYTVCGTSGSKMKGLDCATVLPHTTDAQPGKLCKLNAVPSPCSDLTKYLEWLMTKKNETGYGPQMPYAEMYKKQCDVEEPHPCPNTTVEIKVTNTTMTTPFALFNFSSDPENATEETENVLSIAHRAL</sequence>
<reference evidence="2" key="1">
    <citation type="submission" date="2022-01" db="EMBL/GenBank/DDBJ databases">
        <title>Genome Sequence Resource for Two Populations of Ditylenchus destructor, the Migratory Endoparasitic Phytonematode.</title>
        <authorList>
            <person name="Zhang H."/>
            <person name="Lin R."/>
            <person name="Xie B."/>
        </authorList>
    </citation>
    <scope>NUCLEOTIDE SEQUENCE</scope>
    <source>
        <strain evidence="2">BazhouSP</strain>
    </source>
</reference>
<keyword evidence="3" id="KW-1185">Reference proteome</keyword>
<proteinExistence type="predicted"/>
<dbReference type="AlphaFoldDB" id="A0AAD4QTF2"/>
<dbReference type="EMBL" id="JAKKPZ010000186">
    <property type="protein sequence ID" value="KAI1699260.1"/>
    <property type="molecule type" value="Genomic_DNA"/>
</dbReference>
<name>A0AAD4QTF2_9BILA</name>
<dbReference type="Proteomes" id="UP001201812">
    <property type="component" value="Unassembled WGS sequence"/>
</dbReference>
<comment type="caution">
    <text evidence="2">The sequence shown here is derived from an EMBL/GenBank/DDBJ whole genome shotgun (WGS) entry which is preliminary data.</text>
</comment>
<accession>A0AAD4QTF2</accession>
<feature type="chain" id="PRO_5042192231" evidence="1">
    <location>
        <begin position="18"/>
        <end position="199"/>
    </location>
</feature>
<evidence type="ECO:0000313" key="2">
    <source>
        <dbReference type="EMBL" id="KAI1699260.1"/>
    </source>
</evidence>
<evidence type="ECO:0000256" key="1">
    <source>
        <dbReference type="SAM" id="SignalP"/>
    </source>
</evidence>
<evidence type="ECO:0000313" key="3">
    <source>
        <dbReference type="Proteomes" id="UP001201812"/>
    </source>
</evidence>
<feature type="signal peptide" evidence="1">
    <location>
        <begin position="1"/>
        <end position="17"/>
    </location>
</feature>
<organism evidence="2 3">
    <name type="scientific">Ditylenchus destructor</name>
    <dbReference type="NCBI Taxonomy" id="166010"/>
    <lineage>
        <taxon>Eukaryota</taxon>
        <taxon>Metazoa</taxon>
        <taxon>Ecdysozoa</taxon>
        <taxon>Nematoda</taxon>
        <taxon>Chromadorea</taxon>
        <taxon>Rhabditida</taxon>
        <taxon>Tylenchina</taxon>
        <taxon>Tylenchomorpha</taxon>
        <taxon>Sphaerularioidea</taxon>
        <taxon>Anguinidae</taxon>
        <taxon>Anguininae</taxon>
        <taxon>Ditylenchus</taxon>
    </lineage>
</organism>
<keyword evidence="1" id="KW-0732">Signal</keyword>